<reference evidence="1" key="1">
    <citation type="submission" date="2021-02" db="EMBL/GenBank/DDBJ databases">
        <title>Infant gut strain persistence is associated with maternal origin, phylogeny, and functional potential including surface adhesion and iron acquisition.</title>
        <authorList>
            <person name="Lou Y.C."/>
        </authorList>
    </citation>
    <scope>NUCLEOTIDE SEQUENCE</scope>
    <source>
        <strain evidence="1">L3_128_245G1_dasL3_128_245G1_concoct_49</strain>
    </source>
</reference>
<protein>
    <submittedName>
        <fullName evidence="1">Type II toxin-antitoxin system RelB/DinJ family antitoxin</fullName>
    </submittedName>
</protein>
<dbReference type="InterPro" id="IPR013321">
    <property type="entry name" value="Arc_rbn_hlx_hlx"/>
</dbReference>
<gene>
    <name evidence="1" type="ORF">KHY67_05085</name>
</gene>
<evidence type="ECO:0000313" key="1">
    <source>
        <dbReference type="EMBL" id="MBS5147059.1"/>
    </source>
</evidence>
<sequence length="94" mass="10359">MSVTVTSESISAKLSKDEKSRFTAICDEIGTSPSNAIRMFVFAFNRRGGFPFDPSNPYGFNFETLAVMDDAVKDRSLSGSYRTVKEAMAALDEE</sequence>
<name>A0A943GQA8_9ACTN</name>
<comment type="caution">
    <text evidence="1">The sequence shown here is derived from an EMBL/GenBank/DDBJ whole genome shotgun (WGS) entry which is preliminary data.</text>
</comment>
<dbReference type="AlphaFoldDB" id="A0A943GQA8"/>
<accession>A0A943GQA8</accession>
<dbReference type="Gene3D" id="1.10.1220.10">
    <property type="entry name" value="Met repressor-like"/>
    <property type="match status" value="1"/>
</dbReference>
<dbReference type="Proteomes" id="UP000738879">
    <property type="component" value="Unassembled WGS sequence"/>
</dbReference>
<proteinExistence type="predicted"/>
<evidence type="ECO:0000313" key="2">
    <source>
        <dbReference type="Proteomes" id="UP000738879"/>
    </source>
</evidence>
<dbReference type="Pfam" id="PF04221">
    <property type="entry name" value="RelB"/>
    <property type="match status" value="1"/>
</dbReference>
<dbReference type="NCBIfam" id="TIGR02384">
    <property type="entry name" value="RelB_DinJ"/>
    <property type="match status" value="1"/>
</dbReference>
<organism evidence="1 2">
    <name type="scientific">Collinsella intestinalis</name>
    <dbReference type="NCBI Taxonomy" id="147207"/>
    <lineage>
        <taxon>Bacteria</taxon>
        <taxon>Bacillati</taxon>
        <taxon>Actinomycetota</taxon>
        <taxon>Coriobacteriia</taxon>
        <taxon>Coriobacteriales</taxon>
        <taxon>Coriobacteriaceae</taxon>
        <taxon>Collinsella</taxon>
    </lineage>
</organism>
<dbReference type="EMBL" id="JAGZJA010000005">
    <property type="protein sequence ID" value="MBS5147059.1"/>
    <property type="molecule type" value="Genomic_DNA"/>
</dbReference>
<dbReference type="GO" id="GO:0006355">
    <property type="term" value="P:regulation of DNA-templated transcription"/>
    <property type="evidence" value="ECO:0007669"/>
    <property type="project" value="InterPro"/>
</dbReference>
<dbReference type="InterPro" id="IPR007337">
    <property type="entry name" value="RelB/DinJ"/>
</dbReference>